<gene>
    <name evidence="2" type="ORF">BD410DRAFT_841678</name>
</gene>
<evidence type="ECO:0000313" key="2">
    <source>
        <dbReference type="EMBL" id="TDL19899.1"/>
    </source>
</evidence>
<feature type="region of interest" description="Disordered" evidence="1">
    <location>
        <begin position="79"/>
        <end position="177"/>
    </location>
</feature>
<dbReference type="AlphaFoldDB" id="A0A4Y7PZ54"/>
<dbReference type="Proteomes" id="UP000294933">
    <property type="component" value="Unassembled WGS sequence"/>
</dbReference>
<protein>
    <submittedName>
        <fullName evidence="2">Uncharacterized protein</fullName>
    </submittedName>
</protein>
<evidence type="ECO:0000256" key="1">
    <source>
        <dbReference type="SAM" id="MobiDB-lite"/>
    </source>
</evidence>
<dbReference type="VEuPathDB" id="FungiDB:BD410DRAFT_841678"/>
<proteinExistence type="predicted"/>
<name>A0A4Y7PZ54_9AGAM</name>
<sequence length="177" mass="19058">MAQWSDSNDRSTDAQTLCFDSMWNTKEKATHSLVTWNLGSHQSKALLVEDSRNNYRALFLKTAKRFGLKGIATHVNGTPGFGMRKNKDLPPMFPSRNKKHDSLLTSTNTPDGLPMNNKSDNSGENTAVPDVSSESSGSSVASRSLPAIPTPGVTSPTSFPPAPLAKTPELGNANMLL</sequence>
<organism evidence="2 3">
    <name type="scientific">Rickenella mellea</name>
    <dbReference type="NCBI Taxonomy" id="50990"/>
    <lineage>
        <taxon>Eukaryota</taxon>
        <taxon>Fungi</taxon>
        <taxon>Dikarya</taxon>
        <taxon>Basidiomycota</taxon>
        <taxon>Agaricomycotina</taxon>
        <taxon>Agaricomycetes</taxon>
        <taxon>Hymenochaetales</taxon>
        <taxon>Rickenellaceae</taxon>
        <taxon>Rickenella</taxon>
    </lineage>
</organism>
<dbReference type="EMBL" id="ML170192">
    <property type="protein sequence ID" value="TDL19899.1"/>
    <property type="molecule type" value="Genomic_DNA"/>
</dbReference>
<feature type="compositionally biased region" description="Low complexity" evidence="1">
    <location>
        <begin position="132"/>
        <end position="144"/>
    </location>
</feature>
<accession>A0A4Y7PZ54</accession>
<reference evidence="2 3" key="1">
    <citation type="submission" date="2018-06" db="EMBL/GenBank/DDBJ databases">
        <title>A transcriptomic atlas of mushroom development highlights an independent origin of complex multicellularity.</title>
        <authorList>
            <consortium name="DOE Joint Genome Institute"/>
            <person name="Krizsan K."/>
            <person name="Almasi E."/>
            <person name="Merenyi Z."/>
            <person name="Sahu N."/>
            <person name="Viragh M."/>
            <person name="Koszo T."/>
            <person name="Mondo S."/>
            <person name="Kiss B."/>
            <person name="Balint B."/>
            <person name="Kues U."/>
            <person name="Barry K."/>
            <person name="Hegedus J.C."/>
            <person name="Henrissat B."/>
            <person name="Johnson J."/>
            <person name="Lipzen A."/>
            <person name="Ohm R."/>
            <person name="Nagy I."/>
            <person name="Pangilinan J."/>
            <person name="Yan J."/>
            <person name="Xiong Y."/>
            <person name="Grigoriev I.V."/>
            <person name="Hibbett D.S."/>
            <person name="Nagy L.G."/>
        </authorList>
    </citation>
    <scope>NUCLEOTIDE SEQUENCE [LARGE SCALE GENOMIC DNA]</scope>
    <source>
        <strain evidence="2 3">SZMC22713</strain>
    </source>
</reference>
<feature type="compositionally biased region" description="Polar residues" evidence="1">
    <location>
        <begin position="103"/>
        <end position="125"/>
    </location>
</feature>
<evidence type="ECO:0000313" key="3">
    <source>
        <dbReference type="Proteomes" id="UP000294933"/>
    </source>
</evidence>
<keyword evidence="3" id="KW-1185">Reference proteome</keyword>